<protein>
    <submittedName>
        <fullName evidence="1">Uncharacterized protein</fullName>
    </submittedName>
</protein>
<evidence type="ECO:0000313" key="2">
    <source>
        <dbReference type="Proteomes" id="UP001151760"/>
    </source>
</evidence>
<gene>
    <name evidence="1" type="ORF">Tco_0875308</name>
</gene>
<proteinExistence type="predicted"/>
<reference evidence="1" key="1">
    <citation type="journal article" date="2022" name="Int. J. Mol. Sci.">
        <title>Draft Genome of Tanacetum Coccineum: Genomic Comparison of Closely Related Tanacetum-Family Plants.</title>
        <authorList>
            <person name="Yamashiro T."/>
            <person name="Shiraishi A."/>
            <person name="Nakayama K."/>
            <person name="Satake H."/>
        </authorList>
    </citation>
    <scope>NUCLEOTIDE SEQUENCE</scope>
</reference>
<dbReference type="InterPro" id="IPR004242">
    <property type="entry name" value="Transposase_21"/>
</dbReference>
<reference evidence="1" key="2">
    <citation type="submission" date="2022-01" db="EMBL/GenBank/DDBJ databases">
        <authorList>
            <person name="Yamashiro T."/>
            <person name="Shiraishi A."/>
            <person name="Satake H."/>
            <person name="Nakayama K."/>
        </authorList>
    </citation>
    <scope>NUCLEOTIDE SEQUENCE</scope>
</reference>
<organism evidence="1 2">
    <name type="scientific">Tanacetum coccineum</name>
    <dbReference type="NCBI Taxonomy" id="301880"/>
    <lineage>
        <taxon>Eukaryota</taxon>
        <taxon>Viridiplantae</taxon>
        <taxon>Streptophyta</taxon>
        <taxon>Embryophyta</taxon>
        <taxon>Tracheophyta</taxon>
        <taxon>Spermatophyta</taxon>
        <taxon>Magnoliopsida</taxon>
        <taxon>eudicotyledons</taxon>
        <taxon>Gunneridae</taxon>
        <taxon>Pentapetalae</taxon>
        <taxon>asterids</taxon>
        <taxon>campanulids</taxon>
        <taxon>Asterales</taxon>
        <taxon>Asteraceae</taxon>
        <taxon>Asteroideae</taxon>
        <taxon>Anthemideae</taxon>
        <taxon>Anthemidinae</taxon>
        <taxon>Tanacetum</taxon>
    </lineage>
</organism>
<comment type="caution">
    <text evidence="1">The sequence shown here is derived from an EMBL/GenBank/DDBJ whole genome shotgun (WGS) entry which is preliminary data.</text>
</comment>
<dbReference type="EMBL" id="BQNB010013488">
    <property type="protein sequence ID" value="GJT16602.1"/>
    <property type="molecule type" value="Genomic_DNA"/>
</dbReference>
<sequence length="182" mass="21083">MERQEWNGKKVPNKVLRYFLIILRLQHLYKSNHTAKHMTWHATGKSTENGLTADGFNPFGNLSQSYSMWPIILTTYNLPPWLCMKETSFMLTLLIPGHKSPGKDINVYLRPLIDDLIKLWKPEGVKTIDAITDTPSERVLSKTTYVGHRRFLKKNHNGGGQWHSMVKTKVEILLENLNRRIS</sequence>
<dbReference type="PANTHER" id="PTHR10775:SF185">
    <property type="entry name" value="OS08G0208400 PROTEIN"/>
    <property type="match status" value="1"/>
</dbReference>
<name>A0ABQ5BS17_9ASTR</name>
<evidence type="ECO:0000313" key="1">
    <source>
        <dbReference type="EMBL" id="GJT16602.1"/>
    </source>
</evidence>
<keyword evidence="2" id="KW-1185">Reference proteome</keyword>
<accession>A0ABQ5BS17</accession>
<dbReference type="PANTHER" id="PTHR10775">
    <property type="entry name" value="OS08G0208400 PROTEIN"/>
    <property type="match status" value="1"/>
</dbReference>
<dbReference type="Proteomes" id="UP001151760">
    <property type="component" value="Unassembled WGS sequence"/>
</dbReference>
<dbReference type="Pfam" id="PF02992">
    <property type="entry name" value="Transposase_21"/>
    <property type="match status" value="1"/>
</dbReference>